<keyword evidence="3" id="KW-1185">Reference proteome</keyword>
<organism evidence="2 3">
    <name type="scientific">Jiangella mangrovi</name>
    <dbReference type="NCBI Taxonomy" id="1524084"/>
    <lineage>
        <taxon>Bacteria</taxon>
        <taxon>Bacillati</taxon>
        <taxon>Actinomycetota</taxon>
        <taxon>Actinomycetes</taxon>
        <taxon>Jiangellales</taxon>
        <taxon>Jiangellaceae</taxon>
        <taxon>Jiangella</taxon>
    </lineage>
</organism>
<name>A0A7W9GPH4_9ACTN</name>
<gene>
    <name evidence="2" type="ORF">HD601_002052</name>
</gene>
<dbReference type="EMBL" id="JACHMM010000001">
    <property type="protein sequence ID" value="MBB5787477.1"/>
    <property type="molecule type" value="Genomic_DNA"/>
</dbReference>
<dbReference type="Proteomes" id="UP000542813">
    <property type="component" value="Unassembled WGS sequence"/>
</dbReference>
<protein>
    <submittedName>
        <fullName evidence="2">Uncharacterized protein</fullName>
    </submittedName>
</protein>
<accession>A0A7W9GPH4</accession>
<comment type="caution">
    <text evidence="2">The sequence shown here is derived from an EMBL/GenBank/DDBJ whole genome shotgun (WGS) entry which is preliminary data.</text>
</comment>
<reference evidence="2 3" key="1">
    <citation type="submission" date="2020-08" db="EMBL/GenBank/DDBJ databases">
        <title>Sequencing the genomes of 1000 actinobacteria strains.</title>
        <authorList>
            <person name="Klenk H.-P."/>
        </authorList>
    </citation>
    <scope>NUCLEOTIDE SEQUENCE [LARGE SCALE GENOMIC DNA]</scope>
    <source>
        <strain evidence="2 3">DSM 102122</strain>
    </source>
</reference>
<dbReference type="AlphaFoldDB" id="A0A7W9GPH4"/>
<sequence>MPEGAIAEPAGSGADDSPTPSSPTPSGELVTDVSRLRQRAVFLRELAEARALLARSTPWHGRTAGLRRRLRQST</sequence>
<evidence type="ECO:0000256" key="1">
    <source>
        <dbReference type="SAM" id="MobiDB-lite"/>
    </source>
</evidence>
<proteinExistence type="predicted"/>
<evidence type="ECO:0000313" key="3">
    <source>
        <dbReference type="Proteomes" id="UP000542813"/>
    </source>
</evidence>
<evidence type="ECO:0000313" key="2">
    <source>
        <dbReference type="EMBL" id="MBB5787477.1"/>
    </source>
</evidence>
<feature type="region of interest" description="Disordered" evidence="1">
    <location>
        <begin position="1"/>
        <end position="32"/>
    </location>
</feature>